<reference evidence="2 3" key="1">
    <citation type="submission" date="2020-08" db="EMBL/GenBank/DDBJ databases">
        <title>Sequencing the genomes of 1000 actinobacteria strains.</title>
        <authorList>
            <person name="Klenk H.-P."/>
        </authorList>
    </citation>
    <scope>NUCLEOTIDE SEQUENCE [LARGE SCALE GENOMIC DNA]</scope>
    <source>
        <strain evidence="2 3">DSM 45584</strain>
    </source>
</reference>
<proteinExistence type="predicted"/>
<evidence type="ECO:0000256" key="1">
    <source>
        <dbReference type="SAM" id="MobiDB-lite"/>
    </source>
</evidence>
<evidence type="ECO:0000313" key="3">
    <source>
        <dbReference type="Proteomes" id="UP000584374"/>
    </source>
</evidence>
<evidence type="ECO:0000313" key="2">
    <source>
        <dbReference type="EMBL" id="MBB5158660.1"/>
    </source>
</evidence>
<dbReference type="AlphaFoldDB" id="A0A840QFG1"/>
<keyword evidence="3" id="KW-1185">Reference proteome</keyword>
<dbReference type="RefSeq" id="WP_184730563.1">
    <property type="nucleotide sequence ID" value="NZ_JACHIW010000002.1"/>
</dbReference>
<accession>A0A840QFG1</accession>
<feature type="region of interest" description="Disordered" evidence="1">
    <location>
        <begin position="1"/>
        <end position="55"/>
    </location>
</feature>
<dbReference type="EMBL" id="JACHIW010000002">
    <property type="protein sequence ID" value="MBB5158660.1"/>
    <property type="molecule type" value="Genomic_DNA"/>
</dbReference>
<protein>
    <submittedName>
        <fullName evidence="2">Uncharacterized protein</fullName>
    </submittedName>
</protein>
<gene>
    <name evidence="2" type="ORF">BJ970_006259</name>
</gene>
<sequence length="98" mass="10477">MQGSEKTAPAGAVRPTTRVLGETRDGPQQSWGRAAMPDPHQLPVKLPWRTNNHARPRMTASKPVFLRGDGHGVVIGIAPGGGLWYQGSVGVFAPRCQP</sequence>
<name>A0A840QFG1_9PSEU</name>
<comment type="caution">
    <text evidence="2">The sequence shown here is derived from an EMBL/GenBank/DDBJ whole genome shotgun (WGS) entry which is preliminary data.</text>
</comment>
<organism evidence="2 3">
    <name type="scientific">Saccharopolyspora phatthalungensis</name>
    <dbReference type="NCBI Taxonomy" id="664693"/>
    <lineage>
        <taxon>Bacteria</taxon>
        <taxon>Bacillati</taxon>
        <taxon>Actinomycetota</taxon>
        <taxon>Actinomycetes</taxon>
        <taxon>Pseudonocardiales</taxon>
        <taxon>Pseudonocardiaceae</taxon>
        <taxon>Saccharopolyspora</taxon>
    </lineage>
</organism>
<dbReference type="Proteomes" id="UP000584374">
    <property type="component" value="Unassembled WGS sequence"/>
</dbReference>